<evidence type="ECO:0000313" key="1">
    <source>
        <dbReference type="EMBL" id="RIB25224.1"/>
    </source>
</evidence>
<comment type="caution">
    <text evidence="1">The sequence shown here is derived from an EMBL/GenBank/DDBJ whole genome shotgun (WGS) entry which is preliminary data.</text>
</comment>
<evidence type="ECO:0000313" key="2">
    <source>
        <dbReference type="Proteomes" id="UP000266673"/>
    </source>
</evidence>
<reference evidence="1 2" key="1">
    <citation type="submission" date="2018-06" db="EMBL/GenBank/DDBJ databases">
        <title>Comparative genomics reveals the genomic features of Rhizophagus irregularis, R. cerebriforme, R. diaphanum and Gigaspora rosea, and their symbiotic lifestyle signature.</title>
        <authorList>
            <person name="Morin E."/>
            <person name="San Clemente H."/>
            <person name="Chen E.C.H."/>
            <person name="De La Providencia I."/>
            <person name="Hainaut M."/>
            <person name="Kuo A."/>
            <person name="Kohler A."/>
            <person name="Murat C."/>
            <person name="Tang N."/>
            <person name="Roy S."/>
            <person name="Loubradou J."/>
            <person name="Henrissat B."/>
            <person name="Grigoriev I.V."/>
            <person name="Corradi N."/>
            <person name="Roux C."/>
            <person name="Martin F.M."/>
        </authorList>
    </citation>
    <scope>NUCLEOTIDE SEQUENCE [LARGE SCALE GENOMIC DNA]</scope>
    <source>
        <strain evidence="1 2">DAOM 194757</strain>
    </source>
</reference>
<proteinExistence type="predicted"/>
<sequence>TDTSGNSIYGFMILKEVQEHIINIINLTANRHRALFIKDKTQKTLIRNGFRMTSAIACITDNPPVMSSMRNLLKADYPNIILIKCCLYAFNLIVKKIVGFNSTIPICKKNQKLVNFFTASYIWLYTLRNWQKEQSIPHFISTFCETRWYSIFKVCLVVSTFERGFQYCLRLGETDKTMYPKIKDDIRAIIDNRYYFASNDTLIKVIKPVVDAIGRLESREVTLADIFKKLIYVHSEISNLDVPIMGLKSHALAIISNIAREFSDDIYFIALFFSPTHKKIAISRYMNEELIKRGCLKLAKAWKFTKNDASLLYKELDSYTYPLI</sequence>
<dbReference type="SUPFAM" id="SSF53098">
    <property type="entry name" value="Ribonuclease H-like"/>
    <property type="match status" value="1"/>
</dbReference>
<organism evidence="1 2">
    <name type="scientific">Gigaspora rosea</name>
    <dbReference type="NCBI Taxonomy" id="44941"/>
    <lineage>
        <taxon>Eukaryota</taxon>
        <taxon>Fungi</taxon>
        <taxon>Fungi incertae sedis</taxon>
        <taxon>Mucoromycota</taxon>
        <taxon>Glomeromycotina</taxon>
        <taxon>Glomeromycetes</taxon>
        <taxon>Diversisporales</taxon>
        <taxon>Gigasporaceae</taxon>
        <taxon>Gigaspora</taxon>
    </lineage>
</organism>
<accession>A0A397VRQ0</accession>
<dbReference type="AlphaFoldDB" id="A0A397VRQ0"/>
<protein>
    <recommendedName>
        <fullName evidence="3">DUF659 domain-containing protein</fullName>
    </recommendedName>
</protein>
<name>A0A397VRQ0_9GLOM</name>
<dbReference type="OrthoDB" id="2443806at2759"/>
<dbReference type="Proteomes" id="UP000266673">
    <property type="component" value="Unassembled WGS sequence"/>
</dbReference>
<gene>
    <name evidence="1" type="ORF">C2G38_1956745</name>
</gene>
<keyword evidence="2" id="KW-1185">Reference proteome</keyword>
<feature type="non-terminal residue" evidence="1">
    <location>
        <position position="1"/>
    </location>
</feature>
<dbReference type="InterPro" id="IPR012337">
    <property type="entry name" value="RNaseH-like_sf"/>
</dbReference>
<dbReference type="STRING" id="44941.A0A397VRQ0"/>
<evidence type="ECO:0008006" key="3">
    <source>
        <dbReference type="Google" id="ProtNLM"/>
    </source>
</evidence>
<dbReference type="EMBL" id="QKWP01000183">
    <property type="protein sequence ID" value="RIB25224.1"/>
    <property type="molecule type" value="Genomic_DNA"/>
</dbReference>